<feature type="region of interest" description="Disordered" evidence="1">
    <location>
        <begin position="42"/>
        <end position="62"/>
    </location>
</feature>
<name>A0ABP7I9J8_9ACTN</name>
<reference evidence="3" key="1">
    <citation type="journal article" date="2019" name="Int. J. Syst. Evol. Microbiol.">
        <title>The Global Catalogue of Microorganisms (GCM) 10K type strain sequencing project: providing services to taxonomists for standard genome sequencing and annotation.</title>
        <authorList>
            <consortium name="The Broad Institute Genomics Platform"/>
            <consortium name="The Broad Institute Genome Sequencing Center for Infectious Disease"/>
            <person name="Wu L."/>
            <person name="Ma J."/>
        </authorList>
    </citation>
    <scope>NUCLEOTIDE SEQUENCE [LARGE SCALE GENOMIC DNA]</scope>
    <source>
        <strain evidence="3">JCM 16908</strain>
    </source>
</reference>
<dbReference type="EMBL" id="BAAAZR010000008">
    <property type="protein sequence ID" value="GAA3812958.1"/>
    <property type="molecule type" value="Genomic_DNA"/>
</dbReference>
<evidence type="ECO:0000313" key="3">
    <source>
        <dbReference type="Proteomes" id="UP001500888"/>
    </source>
</evidence>
<accession>A0ABP7I9J8</accession>
<evidence type="ECO:0000256" key="1">
    <source>
        <dbReference type="SAM" id="MobiDB-lite"/>
    </source>
</evidence>
<dbReference type="RefSeq" id="WP_344941103.1">
    <property type="nucleotide sequence ID" value="NZ_BAAAZR010000008.1"/>
</dbReference>
<evidence type="ECO:0000313" key="2">
    <source>
        <dbReference type="EMBL" id="GAA3812958.1"/>
    </source>
</evidence>
<proteinExistence type="predicted"/>
<dbReference type="Proteomes" id="UP001500888">
    <property type="component" value="Unassembled WGS sequence"/>
</dbReference>
<gene>
    <name evidence="2" type="ORF">GCM10022226_37110</name>
</gene>
<sequence length="62" mass="6623">MLAPLKDLAQVVERVRLPGTVAALARPADALTLHTARPLGATLTPRKLTPEGSLRVIRRTDG</sequence>
<protein>
    <submittedName>
        <fullName evidence="2">Uncharacterized protein</fullName>
    </submittedName>
</protein>
<comment type="caution">
    <text evidence="2">The sequence shown here is derived from an EMBL/GenBank/DDBJ whole genome shotgun (WGS) entry which is preliminary data.</text>
</comment>
<organism evidence="2 3">
    <name type="scientific">Sphaerisporangium flaviroseum</name>
    <dbReference type="NCBI Taxonomy" id="509199"/>
    <lineage>
        <taxon>Bacteria</taxon>
        <taxon>Bacillati</taxon>
        <taxon>Actinomycetota</taxon>
        <taxon>Actinomycetes</taxon>
        <taxon>Streptosporangiales</taxon>
        <taxon>Streptosporangiaceae</taxon>
        <taxon>Sphaerisporangium</taxon>
    </lineage>
</organism>
<keyword evidence="3" id="KW-1185">Reference proteome</keyword>